<protein>
    <submittedName>
        <fullName evidence="2">Uncharacterized protein</fullName>
    </submittedName>
</protein>
<dbReference type="GeneID" id="20084902"/>
<sequence>MALNGTNDLEKNPNHDVSLTSNRGPHQVIDTVHKFIATCYGQGPRCCRRHRRVRNRQRDQRDTYVTGIRYTSSGCGASWIAPKVLLAAAGGRASFGGVALLGGTKDGERIKIVQQTMHPKFNEDDTTDDDFSTFDTESKVAPVKVKSRPQASCRGLWSNADFKKALRANAKSWTRWRVWGTITRYGVEFVGGMTSSGKGCAEPGYPGVYSHVSVARVFMEPIFPVVRLQSFPLVGKSCRQALLSSVLHPDEAY</sequence>
<dbReference type="OrthoDB" id="10059102at2759"/>
<feature type="compositionally biased region" description="Polar residues" evidence="1">
    <location>
        <begin position="15"/>
        <end position="24"/>
    </location>
</feature>
<proteinExistence type="predicted"/>
<dbReference type="SUPFAM" id="SSF50494">
    <property type="entry name" value="Trypsin-like serine proteases"/>
    <property type="match status" value="1"/>
</dbReference>
<evidence type="ECO:0000256" key="1">
    <source>
        <dbReference type="SAM" id="MobiDB-lite"/>
    </source>
</evidence>
<evidence type="ECO:0000313" key="2">
    <source>
        <dbReference type="EMBL" id="ETV99810.1"/>
    </source>
</evidence>
<accession>A0A024U075</accession>
<dbReference type="VEuPathDB" id="FungiDB:H310_07852"/>
<dbReference type="RefSeq" id="XP_008871586.1">
    <property type="nucleotide sequence ID" value="XM_008873364.1"/>
</dbReference>
<dbReference type="EMBL" id="KI913966">
    <property type="protein sequence ID" value="ETV99810.1"/>
    <property type="molecule type" value="Genomic_DNA"/>
</dbReference>
<name>A0A024U075_9STRA</name>
<dbReference type="AlphaFoldDB" id="A0A024U075"/>
<gene>
    <name evidence="2" type="ORF">H310_07852</name>
</gene>
<dbReference type="InterPro" id="IPR009003">
    <property type="entry name" value="Peptidase_S1_PA"/>
</dbReference>
<feature type="region of interest" description="Disordered" evidence="1">
    <location>
        <begin position="1"/>
        <end position="24"/>
    </location>
</feature>
<dbReference type="STRING" id="157072.A0A024U075"/>
<organism evidence="2">
    <name type="scientific">Aphanomyces invadans</name>
    <dbReference type="NCBI Taxonomy" id="157072"/>
    <lineage>
        <taxon>Eukaryota</taxon>
        <taxon>Sar</taxon>
        <taxon>Stramenopiles</taxon>
        <taxon>Oomycota</taxon>
        <taxon>Saprolegniomycetes</taxon>
        <taxon>Saprolegniales</taxon>
        <taxon>Verrucalvaceae</taxon>
        <taxon>Aphanomyces</taxon>
    </lineage>
</organism>
<reference evidence="2" key="1">
    <citation type="submission" date="2013-12" db="EMBL/GenBank/DDBJ databases">
        <title>The Genome Sequence of Aphanomyces invadans NJM9701.</title>
        <authorList>
            <consortium name="The Broad Institute Genomics Platform"/>
            <person name="Russ C."/>
            <person name="Tyler B."/>
            <person name="van West P."/>
            <person name="Dieguez-Uribeondo J."/>
            <person name="Young S.K."/>
            <person name="Zeng Q."/>
            <person name="Gargeya S."/>
            <person name="Fitzgerald M."/>
            <person name="Abouelleil A."/>
            <person name="Alvarado L."/>
            <person name="Chapman S.B."/>
            <person name="Gainer-Dewar J."/>
            <person name="Goldberg J."/>
            <person name="Griggs A."/>
            <person name="Gujja S."/>
            <person name="Hansen M."/>
            <person name="Howarth C."/>
            <person name="Imamovic A."/>
            <person name="Ireland A."/>
            <person name="Larimer J."/>
            <person name="McCowan C."/>
            <person name="Murphy C."/>
            <person name="Pearson M."/>
            <person name="Poon T.W."/>
            <person name="Priest M."/>
            <person name="Roberts A."/>
            <person name="Saif S."/>
            <person name="Shea T."/>
            <person name="Sykes S."/>
            <person name="Wortman J."/>
            <person name="Nusbaum C."/>
            <person name="Birren B."/>
        </authorList>
    </citation>
    <scope>NUCLEOTIDE SEQUENCE [LARGE SCALE GENOMIC DNA]</scope>
    <source>
        <strain evidence="2">NJM9701</strain>
    </source>
</reference>